<evidence type="ECO:0000313" key="8">
    <source>
        <dbReference type="Proteomes" id="UP000813462"/>
    </source>
</evidence>
<dbReference type="PROSITE" id="PS50863">
    <property type="entry name" value="B3"/>
    <property type="match status" value="1"/>
</dbReference>
<dbReference type="AlphaFoldDB" id="A0A978UZY5"/>
<dbReference type="Proteomes" id="UP000813462">
    <property type="component" value="Unassembled WGS sequence"/>
</dbReference>
<evidence type="ECO:0000256" key="4">
    <source>
        <dbReference type="ARBA" id="ARBA00023163"/>
    </source>
</evidence>
<dbReference type="PANTHER" id="PTHR31920">
    <property type="entry name" value="B3 DOMAIN-CONTAINING"/>
    <property type="match status" value="1"/>
</dbReference>
<feature type="domain" description="TF-B3" evidence="6">
    <location>
        <begin position="1"/>
        <end position="56"/>
    </location>
</feature>
<keyword evidence="4" id="KW-0804">Transcription</keyword>
<comment type="caution">
    <text evidence="7">The sequence shown here is derived from an EMBL/GenBank/DDBJ whole genome shotgun (WGS) entry which is preliminary data.</text>
</comment>
<evidence type="ECO:0000259" key="6">
    <source>
        <dbReference type="PROSITE" id="PS50863"/>
    </source>
</evidence>
<dbReference type="InterPro" id="IPR003340">
    <property type="entry name" value="B3_DNA-bd"/>
</dbReference>
<protein>
    <recommendedName>
        <fullName evidence="6">TF-B3 domain-containing protein</fullName>
    </recommendedName>
</protein>
<dbReference type="Gene3D" id="2.40.330.10">
    <property type="entry name" value="DNA-binding pseudobarrel domain"/>
    <property type="match status" value="2"/>
</dbReference>
<dbReference type="GO" id="GO:0005634">
    <property type="term" value="C:nucleus"/>
    <property type="evidence" value="ECO:0007669"/>
    <property type="project" value="UniProtKB-SubCell"/>
</dbReference>
<keyword evidence="2" id="KW-0805">Transcription regulation</keyword>
<dbReference type="InterPro" id="IPR015300">
    <property type="entry name" value="DNA-bd_pseudobarrel_sf"/>
</dbReference>
<organism evidence="7 8">
    <name type="scientific">Ziziphus jujuba var. spinosa</name>
    <dbReference type="NCBI Taxonomy" id="714518"/>
    <lineage>
        <taxon>Eukaryota</taxon>
        <taxon>Viridiplantae</taxon>
        <taxon>Streptophyta</taxon>
        <taxon>Embryophyta</taxon>
        <taxon>Tracheophyta</taxon>
        <taxon>Spermatophyta</taxon>
        <taxon>Magnoliopsida</taxon>
        <taxon>eudicotyledons</taxon>
        <taxon>Gunneridae</taxon>
        <taxon>Pentapetalae</taxon>
        <taxon>rosids</taxon>
        <taxon>fabids</taxon>
        <taxon>Rosales</taxon>
        <taxon>Rhamnaceae</taxon>
        <taxon>Paliureae</taxon>
        <taxon>Ziziphus</taxon>
    </lineage>
</organism>
<dbReference type="CDD" id="cd10017">
    <property type="entry name" value="B3_DNA"/>
    <property type="match status" value="1"/>
</dbReference>
<keyword evidence="3" id="KW-0238">DNA-binding</keyword>
<sequence>MRLFETGSLWKHGEKVWFGEGWKEFANHYSIKFGHFVVFKYKENSGNFRVHIFDETCTEIEFGSLMNLRRRRKATLSTAGISKGNTDENPMPSKNIPRDFVEKYLEDKAMDVIFRNSEGRTWSVQYLYETFRGKANGKFTGP</sequence>
<evidence type="ECO:0000256" key="5">
    <source>
        <dbReference type="ARBA" id="ARBA00023242"/>
    </source>
</evidence>
<dbReference type="PANTHER" id="PTHR31920:SF129">
    <property type="entry name" value="B3 DOMAIN-CONTAINING TRANSCRIPTION FACTOR VRN1-LIKE"/>
    <property type="match status" value="1"/>
</dbReference>
<evidence type="ECO:0000313" key="7">
    <source>
        <dbReference type="EMBL" id="KAH7520551.1"/>
    </source>
</evidence>
<dbReference type="GO" id="GO:0003677">
    <property type="term" value="F:DNA binding"/>
    <property type="evidence" value="ECO:0007669"/>
    <property type="project" value="UniProtKB-KW"/>
</dbReference>
<comment type="subcellular location">
    <subcellularLocation>
        <location evidence="1">Nucleus</location>
    </subcellularLocation>
</comment>
<evidence type="ECO:0000256" key="1">
    <source>
        <dbReference type="ARBA" id="ARBA00004123"/>
    </source>
</evidence>
<accession>A0A978UZY5</accession>
<reference evidence="7" key="1">
    <citation type="journal article" date="2021" name="Front. Plant Sci.">
        <title>Chromosome-Scale Genome Assembly for Chinese Sour Jujube and Insights Into Its Genome Evolution and Domestication Signature.</title>
        <authorList>
            <person name="Shen L.-Y."/>
            <person name="Luo H."/>
            <person name="Wang X.-L."/>
            <person name="Wang X.-M."/>
            <person name="Qiu X.-J."/>
            <person name="Liu H."/>
            <person name="Zhou S.-S."/>
            <person name="Jia K.-H."/>
            <person name="Nie S."/>
            <person name="Bao Y.-T."/>
            <person name="Zhang R.-G."/>
            <person name="Yun Q.-Z."/>
            <person name="Chai Y.-H."/>
            <person name="Lu J.-Y."/>
            <person name="Li Y."/>
            <person name="Zhao S.-W."/>
            <person name="Mao J.-F."/>
            <person name="Jia S.-G."/>
            <person name="Mao Y.-M."/>
        </authorList>
    </citation>
    <scope>NUCLEOTIDE SEQUENCE</scope>
    <source>
        <strain evidence="7">AT0</strain>
        <tissue evidence="7">Leaf</tissue>
    </source>
</reference>
<evidence type="ECO:0000256" key="3">
    <source>
        <dbReference type="ARBA" id="ARBA00023125"/>
    </source>
</evidence>
<proteinExistence type="predicted"/>
<gene>
    <name evidence="7" type="ORF">FEM48_Zijuj08G0155900</name>
</gene>
<name>A0A978UZY5_ZIZJJ</name>
<evidence type="ECO:0000256" key="2">
    <source>
        <dbReference type="ARBA" id="ARBA00023015"/>
    </source>
</evidence>
<dbReference type="EMBL" id="JAEACU010000008">
    <property type="protein sequence ID" value="KAH7520551.1"/>
    <property type="molecule type" value="Genomic_DNA"/>
</dbReference>
<dbReference type="InterPro" id="IPR050655">
    <property type="entry name" value="Plant_B3_domain"/>
</dbReference>
<keyword evidence="5" id="KW-0539">Nucleus</keyword>
<dbReference type="Pfam" id="PF02362">
    <property type="entry name" value="B3"/>
    <property type="match status" value="1"/>
</dbReference>
<dbReference type="SUPFAM" id="SSF101936">
    <property type="entry name" value="DNA-binding pseudobarrel domain"/>
    <property type="match status" value="2"/>
</dbReference>